<accession>A0A645HK65</accession>
<name>A0A645HK65_9ZZZZ</name>
<proteinExistence type="predicted"/>
<gene>
    <name evidence="1" type="ORF">SDC9_186933</name>
</gene>
<protein>
    <submittedName>
        <fullName evidence="1">Uncharacterized protein</fullName>
    </submittedName>
</protein>
<dbReference type="AlphaFoldDB" id="A0A645HK65"/>
<organism evidence="1">
    <name type="scientific">bioreactor metagenome</name>
    <dbReference type="NCBI Taxonomy" id="1076179"/>
    <lineage>
        <taxon>unclassified sequences</taxon>
        <taxon>metagenomes</taxon>
        <taxon>ecological metagenomes</taxon>
    </lineage>
</organism>
<sequence>MVIVGPNRYLHPARDHFSLTDGRWRRLQFVVSRIKEDVTLERFVMQPVFTHKIVKIHPVRHDATIDITCIGNRNTCQFLVGFSIE</sequence>
<dbReference type="EMBL" id="VSSQ01095189">
    <property type="protein sequence ID" value="MPN39405.1"/>
    <property type="molecule type" value="Genomic_DNA"/>
</dbReference>
<reference evidence="1" key="1">
    <citation type="submission" date="2019-08" db="EMBL/GenBank/DDBJ databases">
        <authorList>
            <person name="Kucharzyk K."/>
            <person name="Murdoch R.W."/>
            <person name="Higgins S."/>
            <person name="Loffler F."/>
        </authorList>
    </citation>
    <scope>NUCLEOTIDE SEQUENCE</scope>
</reference>
<comment type="caution">
    <text evidence="1">The sequence shown here is derived from an EMBL/GenBank/DDBJ whole genome shotgun (WGS) entry which is preliminary data.</text>
</comment>
<evidence type="ECO:0000313" key="1">
    <source>
        <dbReference type="EMBL" id="MPN39405.1"/>
    </source>
</evidence>